<dbReference type="STRING" id="93759.A0A1R3I3I5"/>
<feature type="transmembrane region" description="Helical" evidence="4">
    <location>
        <begin position="194"/>
        <end position="213"/>
    </location>
</feature>
<feature type="region of interest" description="Disordered" evidence="3">
    <location>
        <begin position="102"/>
        <end position="149"/>
    </location>
</feature>
<feature type="compositionally biased region" description="Polar residues" evidence="3">
    <location>
        <begin position="117"/>
        <end position="136"/>
    </location>
</feature>
<evidence type="ECO:0000256" key="1">
    <source>
        <dbReference type="PROSITE-ProRule" id="PRU00285"/>
    </source>
</evidence>
<dbReference type="OrthoDB" id="1431247at2759"/>
<accession>A0A1R3I3I5</accession>
<evidence type="ECO:0000259" key="5">
    <source>
        <dbReference type="PROSITE" id="PS01031"/>
    </source>
</evidence>
<reference evidence="7" key="1">
    <citation type="submission" date="2013-09" db="EMBL/GenBank/DDBJ databases">
        <title>Corchorus olitorius genome sequencing.</title>
        <authorList>
            <person name="Alam M."/>
            <person name="Haque M.S."/>
            <person name="Islam M.S."/>
            <person name="Emdad E.M."/>
            <person name="Islam M.M."/>
            <person name="Ahmed B."/>
            <person name="Halim A."/>
            <person name="Hossen Q.M.M."/>
            <person name="Hossain M.Z."/>
            <person name="Ahmed R."/>
            <person name="Khan M.M."/>
            <person name="Islam R."/>
            <person name="Rashid M.M."/>
            <person name="Khan S.A."/>
            <person name="Rahman M.S."/>
            <person name="Alam M."/>
            <person name="Yahiya A.S."/>
            <person name="Khan M.S."/>
            <person name="Azam M.S."/>
            <person name="Haque T."/>
            <person name="Lashkar M.Z.H."/>
            <person name="Akhand A.I."/>
            <person name="Morshed G."/>
            <person name="Roy S."/>
            <person name="Uddin K.S."/>
            <person name="Rabeya T."/>
            <person name="Hossain A.S."/>
            <person name="Chowdhury A."/>
            <person name="Snigdha A.R."/>
            <person name="Mortoza M.S."/>
            <person name="Matin S.A."/>
            <person name="Hoque S.M.E."/>
            <person name="Islam M.K."/>
            <person name="Roy D.K."/>
            <person name="Haider R."/>
            <person name="Moosa M.M."/>
            <person name="Elias S.M."/>
            <person name="Hasan A.M."/>
            <person name="Jahan S."/>
            <person name="Shafiuddin M."/>
            <person name="Mahmood N."/>
            <person name="Shommy N.S."/>
        </authorList>
    </citation>
    <scope>NUCLEOTIDE SEQUENCE [LARGE SCALE GENOMIC DNA]</scope>
    <source>
        <strain evidence="7">cv. O-4</strain>
    </source>
</reference>
<organism evidence="6 7">
    <name type="scientific">Corchorus olitorius</name>
    <dbReference type="NCBI Taxonomy" id="93759"/>
    <lineage>
        <taxon>Eukaryota</taxon>
        <taxon>Viridiplantae</taxon>
        <taxon>Streptophyta</taxon>
        <taxon>Embryophyta</taxon>
        <taxon>Tracheophyta</taxon>
        <taxon>Spermatophyta</taxon>
        <taxon>Magnoliopsida</taxon>
        <taxon>eudicotyledons</taxon>
        <taxon>Gunneridae</taxon>
        <taxon>Pentapetalae</taxon>
        <taxon>rosids</taxon>
        <taxon>malvids</taxon>
        <taxon>Malvales</taxon>
        <taxon>Malvaceae</taxon>
        <taxon>Grewioideae</taxon>
        <taxon>Apeibeae</taxon>
        <taxon>Corchorus</taxon>
    </lineage>
</organism>
<keyword evidence="4" id="KW-0812">Transmembrane</keyword>
<dbReference type="Pfam" id="PF00011">
    <property type="entry name" value="HSP20"/>
    <property type="match status" value="1"/>
</dbReference>
<keyword evidence="4" id="KW-0472">Membrane</keyword>
<evidence type="ECO:0000256" key="4">
    <source>
        <dbReference type="SAM" id="Phobius"/>
    </source>
</evidence>
<feature type="domain" description="SHSP" evidence="5">
    <location>
        <begin position="7"/>
        <end position="112"/>
    </location>
</feature>
<dbReference type="Proteomes" id="UP000187203">
    <property type="component" value="Unassembled WGS sequence"/>
</dbReference>
<keyword evidence="7" id="KW-1185">Reference proteome</keyword>
<feature type="compositionally biased region" description="Basic and acidic residues" evidence="3">
    <location>
        <begin position="139"/>
        <end position="149"/>
    </location>
</feature>
<dbReference type="InterPro" id="IPR008978">
    <property type="entry name" value="HSP20-like_chaperone"/>
</dbReference>
<dbReference type="SUPFAM" id="SSF49764">
    <property type="entry name" value="HSP20-like chaperones"/>
    <property type="match status" value="1"/>
</dbReference>
<dbReference type="PROSITE" id="PS01031">
    <property type="entry name" value="SHSP"/>
    <property type="match status" value="1"/>
</dbReference>
<comment type="similarity">
    <text evidence="1 2">Belongs to the small heat shock protein (HSP20) family.</text>
</comment>
<proteinExistence type="inferred from homology"/>
<dbReference type="Gene3D" id="2.60.40.790">
    <property type="match status" value="1"/>
</dbReference>
<comment type="caution">
    <text evidence="6">The sequence shown here is derived from an EMBL/GenBank/DDBJ whole genome shotgun (WGS) entry which is preliminary data.</text>
</comment>
<evidence type="ECO:0000256" key="2">
    <source>
        <dbReference type="RuleBase" id="RU003616"/>
    </source>
</evidence>
<keyword evidence="4" id="KW-1133">Transmembrane helix</keyword>
<name>A0A1R3I3I5_9ROSI</name>
<dbReference type="EMBL" id="AWUE01018997">
    <property type="protein sequence ID" value="OMO77133.1"/>
    <property type="molecule type" value="Genomic_DNA"/>
</dbReference>
<dbReference type="CDD" id="cd06464">
    <property type="entry name" value="ACD_sHsps-like"/>
    <property type="match status" value="1"/>
</dbReference>
<evidence type="ECO:0000313" key="6">
    <source>
        <dbReference type="EMBL" id="OMO77133.1"/>
    </source>
</evidence>
<evidence type="ECO:0000313" key="7">
    <source>
        <dbReference type="Proteomes" id="UP000187203"/>
    </source>
</evidence>
<gene>
    <name evidence="6" type="ORF">COLO4_25322</name>
</gene>
<protein>
    <recommendedName>
        <fullName evidence="5">SHSP domain-containing protein</fullName>
    </recommendedName>
</protein>
<evidence type="ECO:0000256" key="3">
    <source>
        <dbReference type="SAM" id="MobiDB-lite"/>
    </source>
</evidence>
<dbReference type="AlphaFoldDB" id="A0A1R3I3I5"/>
<sequence>MDGKPKPVYEDFELHTEWKHEESKDALLAYIPAGFKRKHMRIILISDQIVRISGQRPIGDNKFGRFNKEIPVPLNVDTSKMNASVKDGILWVKCPKPVRKQEEEEAKPCEPAPQPQRTENGQHKQTNGTGPEQNVQDAPPKEPSDVSHKAPDITAAANDQAHKTIDGTGKNQQLEIFKQVLNCLVVELKNPRKGINMVLVVFLVLLLAIYLGSYCN</sequence>
<dbReference type="InterPro" id="IPR002068">
    <property type="entry name" value="A-crystallin/Hsp20_dom"/>
</dbReference>